<dbReference type="InterPro" id="IPR002156">
    <property type="entry name" value="RNaseH_domain"/>
</dbReference>
<comment type="caution">
    <text evidence="2">The sequence shown here is derived from an EMBL/GenBank/DDBJ whole genome shotgun (WGS) entry which is preliminary data.</text>
</comment>
<dbReference type="EMBL" id="DXBD01000036">
    <property type="protein sequence ID" value="HIZ67763.1"/>
    <property type="molecule type" value="Genomic_DNA"/>
</dbReference>
<dbReference type="Gene3D" id="3.30.420.10">
    <property type="entry name" value="Ribonuclease H-like superfamily/Ribonuclease H"/>
    <property type="match status" value="1"/>
</dbReference>
<reference evidence="2" key="2">
    <citation type="submission" date="2021-04" db="EMBL/GenBank/DDBJ databases">
        <authorList>
            <person name="Gilroy R."/>
        </authorList>
    </citation>
    <scope>NUCLEOTIDE SEQUENCE</scope>
    <source>
        <strain evidence="2">ChiBcolR9-63</strain>
    </source>
</reference>
<organism evidence="2 3">
    <name type="scientific">Candidatus Streptococcus faecavium</name>
    <dbReference type="NCBI Taxonomy" id="2838763"/>
    <lineage>
        <taxon>Bacteria</taxon>
        <taxon>Bacillati</taxon>
        <taxon>Bacillota</taxon>
        <taxon>Bacilli</taxon>
        <taxon>Lactobacillales</taxon>
        <taxon>Streptococcaceae</taxon>
        <taxon>Streptococcus</taxon>
    </lineage>
</organism>
<dbReference type="PROSITE" id="PS50879">
    <property type="entry name" value="RNASE_H_1"/>
    <property type="match status" value="1"/>
</dbReference>
<name>A0A9D2JV23_9STRE</name>
<evidence type="ECO:0000259" key="1">
    <source>
        <dbReference type="PROSITE" id="PS50879"/>
    </source>
</evidence>
<dbReference type="Proteomes" id="UP000824058">
    <property type="component" value="Unassembled WGS sequence"/>
</dbReference>
<gene>
    <name evidence="2" type="ORF">H9965_04785</name>
</gene>
<accession>A0A9D2JV23</accession>
<evidence type="ECO:0000313" key="2">
    <source>
        <dbReference type="EMBL" id="HIZ67763.1"/>
    </source>
</evidence>
<feature type="domain" description="RNase H type-1" evidence="1">
    <location>
        <begin position="7"/>
        <end position="171"/>
    </location>
</feature>
<sequence>MNCETSHSGNYIIYTDGSYKKYNSGNVKASCAYIVLDDNHEVILKGKSAISDTKEKLLNSIGVELFSVIIALKALRKISKDADKVSVTIMTDYRELERFHHLLNTHRKSSYKKKEKQQIFQWNWYYSNLCQVFKLYKELGKELILEVKWCRGHAGIFWNEKADSLAKDVTKKRGKEKRRTKNKIIDIHK</sequence>
<dbReference type="InterPro" id="IPR012337">
    <property type="entry name" value="RNaseH-like_sf"/>
</dbReference>
<evidence type="ECO:0000313" key="3">
    <source>
        <dbReference type="Proteomes" id="UP000824058"/>
    </source>
</evidence>
<reference evidence="2" key="1">
    <citation type="journal article" date="2021" name="PeerJ">
        <title>Extensive microbial diversity within the chicken gut microbiome revealed by metagenomics and culture.</title>
        <authorList>
            <person name="Gilroy R."/>
            <person name="Ravi A."/>
            <person name="Getino M."/>
            <person name="Pursley I."/>
            <person name="Horton D.L."/>
            <person name="Alikhan N.F."/>
            <person name="Baker D."/>
            <person name="Gharbi K."/>
            <person name="Hall N."/>
            <person name="Watson M."/>
            <person name="Adriaenssens E.M."/>
            <person name="Foster-Nyarko E."/>
            <person name="Jarju S."/>
            <person name="Secka A."/>
            <person name="Antonio M."/>
            <person name="Oren A."/>
            <person name="Chaudhuri R.R."/>
            <person name="La Ragione R."/>
            <person name="Hildebrand F."/>
            <person name="Pallen M.J."/>
        </authorList>
    </citation>
    <scope>NUCLEOTIDE SEQUENCE</scope>
    <source>
        <strain evidence="2">ChiBcolR9-63</strain>
    </source>
</reference>
<proteinExistence type="predicted"/>
<dbReference type="GO" id="GO:0003676">
    <property type="term" value="F:nucleic acid binding"/>
    <property type="evidence" value="ECO:0007669"/>
    <property type="project" value="InterPro"/>
</dbReference>
<dbReference type="Pfam" id="PF00075">
    <property type="entry name" value="RNase_H"/>
    <property type="match status" value="1"/>
</dbReference>
<dbReference type="AlphaFoldDB" id="A0A9D2JV23"/>
<protein>
    <recommendedName>
        <fullName evidence="1">RNase H type-1 domain-containing protein</fullName>
    </recommendedName>
</protein>
<dbReference type="GO" id="GO:0004523">
    <property type="term" value="F:RNA-DNA hybrid ribonuclease activity"/>
    <property type="evidence" value="ECO:0007669"/>
    <property type="project" value="InterPro"/>
</dbReference>
<dbReference type="InterPro" id="IPR036397">
    <property type="entry name" value="RNaseH_sf"/>
</dbReference>
<dbReference type="SUPFAM" id="SSF53098">
    <property type="entry name" value="Ribonuclease H-like"/>
    <property type="match status" value="1"/>
</dbReference>